<gene>
    <name evidence="1" type="ORF">ATZ36_04800</name>
</gene>
<accession>A0A1E5IIL3</accession>
<proteinExistence type="predicted"/>
<name>A0A1E5IIL3_ENDTX</name>
<evidence type="ECO:0000313" key="2">
    <source>
        <dbReference type="Proteomes" id="UP000095237"/>
    </source>
</evidence>
<dbReference type="Proteomes" id="UP000095237">
    <property type="component" value="Unassembled WGS sequence"/>
</dbReference>
<keyword evidence="2" id="KW-1185">Reference proteome</keyword>
<comment type="caution">
    <text evidence="1">The sequence shown here is derived from an EMBL/GenBank/DDBJ whole genome shotgun (WGS) entry which is preliminary data.</text>
</comment>
<dbReference type="EMBL" id="LNVX01000368">
    <property type="protein sequence ID" value="OEG70329.1"/>
    <property type="molecule type" value="Genomic_DNA"/>
</dbReference>
<dbReference type="AlphaFoldDB" id="A0A1E5IIL3"/>
<protein>
    <submittedName>
        <fullName evidence="1">Uncharacterized protein</fullName>
    </submittedName>
</protein>
<reference evidence="1 2" key="1">
    <citation type="submission" date="2015-11" db="EMBL/GenBank/DDBJ databases">
        <title>Evidence for parallel genomic evolution in an endosymbiosis of termite gut flagellates.</title>
        <authorList>
            <person name="Zheng H."/>
        </authorList>
    </citation>
    <scope>NUCLEOTIDE SEQUENCE [LARGE SCALE GENOMIC DNA]</scope>
    <source>
        <strain evidence="1 2">CET450</strain>
    </source>
</reference>
<organism evidence="1 2">
    <name type="scientific">Endomicrobium trichonymphae</name>
    <dbReference type="NCBI Taxonomy" id="1408204"/>
    <lineage>
        <taxon>Bacteria</taxon>
        <taxon>Pseudomonadati</taxon>
        <taxon>Elusimicrobiota</taxon>
        <taxon>Endomicrobiia</taxon>
        <taxon>Endomicrobiales</taxon>
        <taxon>Endomicrobiaceae</taxon>
        <taxon>Candidatus Endomicrobiellum</taxon>
    </lineage>
</organism>
<evidence type="ECO:0000313" key="1">
    <source>
        <dbReference type="EMBL" id="OEG70329.1"/>
    </source>
</evidence>
<sequence length="73" mass="8693">MQNINEVKFYQALENIFTGAKIEGDSGYINLLKIKFSYYKLILERFKEDVKAKSGIIKDSFKEEFFDKLYSFF</sequence>